<dbReference type="AlphaFoldDB" id="A0AAE4UX40"/>
<dbReference type="SUPFAM" id="SSF51679">
    <property type="entry name" value="Bacterial luciferase-like"/>
    <property type="match status" value="1"/>
</dbReference>
<dbReference type="PANTHER" id="PTHR43244:SF1">
    <property type="entry name" value="5,10-METHYLENETETRAHYDROMETHANOPTERIN REDUCTASE"/>
    <property type="match status" value="1"/>
</dbReference>
<reference evidence="3" key="1">
    <citation type="submission" date="2023-10" db="EMBL/GenBank/DDBJ databases">
        <title>Development of a sustainable strategy for remediation of hydrocarbon-contaminated territories based on the waste exchange concept.</title>
        <authorList>
            <person name="Krivoruchko A."/>
        </authorList>
    </citation>
    <scope>NUCLEOTIDE SEQUENCE</scope>
    <source>
        <strain evidence="3">IEGM 68</strain>
    </source>
</reference>
<accession>A0AAE4UX40</accession>
<dbReference type="InterPro" id="IPR036661">
    <property type="entry name" value="Luciferase-like_sf"/>
</dbReference>
<dbReference type="NCBIfam" id="TIGR03857">
    <property type="entry name" value="F420_MSMEG_2249"/>
    <property type="match status" value="1"/>
</dbReference>
<gene>
    <name evidence="3" type="ORF">R4315_06985</name>
</gene>
<sequence>MSDPRTAPGLDQLGFYTLGGHVENPRQMLTELAQAEDLGLGQAFLSERLNVKEACALSGAAGASTESIGITTAATNHNTRHPAITAAFATTMHRLTGGRFTLGLGRGLRPQLAGLGLPPVTTLQLEAFAALMRRLWRGETIRDYDGPLGAFPKITLNEDFDEHIPLGITAFGPSTLALAGRAFDVVVLHTFFSDDTVRRCVEAVRTAAEQAGRDPAAIKIWSCYATVTTDLGEETVLLKTVGRMATYLQVYGDLMVRTNNWDPADLDRFRNADVVRGLGRLADELRHIDTLRALEKTIPRSWLDCAAVGTAAECARKVRGQFDLGVDGVIMHGATPLELTPIVHSYRDQFARPTAAIESV</sequence>
<comment type="caution">
    <text evidence="3">The sequence shown here is derived from an EMBL/GenBank/DDBJ whole genome shotgun (WGS) entry which is preliminary data.</text>
</comment>
<name>A0AAE4UX40_9NOCA</name>
<keyword evidence="1" id="KW-0560">Oxidoreductase</keyword>
<feature type="domain" description="Luciferase-like" evidence="2">
    <location>
        <begin position="23"/>
        <end position="327"/>
    </location>
</feature>
<organism evidence="3 4">
    <name type="scientific">Rhodococcus oxybenzonivorans</name>
    <dbReference type="NCBI Taxonomy" id="1990687"/>
    <lineage>
        <taxon>Bacteria</taxon>
        <taxon>Bacillati</taxon>
        <taxon>Actinomycetota</taxon>
        <taxon>Actinomycetes</taxon>
        <taxon>Mycobacteriales</taxon>
        <taxon>Nocardiaceae</taxon>
        <taxon>Rhodococcus</taxon>
    </lineage>
</organism>
<evidence type="ECO:0000313" key="3">
    <source>
        <dbReference type="EMBL" id="MDV7264287.1"/>
    </source>
</evidence>
<evidence type="ECO:0000259" key="2">
    <source>
        <dbReference type="Pfam" id="PF00296"/>
    </source>
</evidence>
<dbReference type="PANTHER" id="PTHR43244">
    <property type="match status" value="1"/>
</dbReference>
<dbReference type="InterPro" id="IPR011251">
    <property type="entry name" value="Luciferase-like_dom"/>
</dbReference>
<dbReference type="GO" id="GO:0016705">
    <property type="term" value="F:oxidoreductase activity, acting on paired donors, with incorporation or reduction of molecular oxygen"/>
    <property type="evidence" value="ECO:0007669"/>
    <property type="project" value="InterPro"/>
</dbReference>
<dbReference type="Gene3D" id="3.20.20.30">
    <property type="entry name" value="Luciferase-like domain"/>
    <property type="match status" value="1"/>
</dbReference>
<dbReference type="EMBL" id="JAWLUP010000009">
    <property type="protein sequence ID" value="MDV7264287.1"/>
    <property type="molecule type" value="Genomic_DNA"/>
</dbReference>
<protein>
    <submittedName>
        <fullName evidence="3">TIGR03857 family LLM class F420-dependent oxidoreductase</fullName>
    </submittedName>
</protein>
<evidence type="ECO:0000256" key="1">
    <source>
        <dbReference type="ARBA" id="ARBA00023002"/>
    </source>
</evidence>
<evidence type="ECO:0000313" key="4">
    <source>
        <dbReference type="Proteomes" id="UP001185863"/>
    </source>
</evidence>
<dbReference type="CDD" id="cd01097">
    <property type="entry name" value="Tetrahydromethanopterin_reductase"/>
    <property type="match status" value="1"/>
</dbReference>
<proteinExistence type="predicted"/>
<dbReference type="InterPro" id="IPR022378">
    <property type="entry name" value="F420_OxRdatse_MSMEG2249_pred"/>
</dbReference>
<dbReference type="InterPro" id="IPR050564">
    <property type="entry name" value="F420-G6PD/mer"/>
</dbReference>
<dbReference type="RefSeq" id="WP_317745883.1">
    <property type="nucleotide sequence ID" value="NZ_JAWLUP010000009.1"/>
</dbReference>
<dbReference type="Proteomes" id="UP001185863">
    <property type="component" value="Unassembled WGS sequence"/>
</dbReference>
<dbReference type="Pfam" id="PF00296">
    <property type="entry name" value="Bac_luciferase"/>
    <property type="match status" value="1"/>
</dbReference>